<name>A0A3A5MGW0_9MICO</name>
<dbReference type="AlphaFoldDB" id="A0A3A5MGW0"/>
<sequence>MTILEKVDGVDWLMGLDDGSTMYAFTGVGHSDADLIETVRALEDDDDLHGMFLDVTEGTWGWSPRFKHCSNHDDGWGCDNEGEWHRHYSVNYGHDPVTGVTVRNFEPMRAGERPGERVIPIPAPPTHTTAATVANEGSGNG</sequence>
<dbReference type="OrthoDB" id="4764421at2"/>
<accession>A0A3A5MGW0</accession>
<dbReference type="Proteomes" id="UP000272015">
    <property type="component" value="Unassembled WGS sequence"/>
</dbReference>
<keyword evidence="2" id="KW-1185">Reference proteome</keyword>
<evidence type="ECO:0000313" key="2">
    <source>
        <dbReference type="Proteomes" id="UP000272015"/>
    </source>
</evidence>
<proteinExistence type="predicted"/>
<dbReference type="RefSeq" id="WP_119974899.1">
    <property type="nucleotide sequence ID" value="NZ_JBHSQA010000012.1"/>
</dbReference>
<reference evidence="1 2" key="1">
    <citation type="submission" date="2018-09" db="EMBL/GenBank/DDBJ databases">
        <title>Novel species of Cryobacterium.</title>
        <authorList>
            <person name="Liu Q."/>
            <person name="Xin Y.-H."/>
        </authorList>
    </citation>
    <scope>NUCLEOTIDE SEQUENCE [LARGE SCALE GENOMIC DNA]</scope>
    <source>
        <strain evidence="1 2">Hh39</strain>
    </source>
</reference>
<organism evidence="1 2">
    <name type="scientific">Cryobacterium melibiosiphilum</name>
    <dbReference type="NCBI Taxonomy" id="995039"/>
    <lineage>
        <taxon>Bacteria</taxon>
        <taxon>Bacillati</taxon>
        <taxon>Actinomycetota</taxon>
        <taxon>Actinomycetes</taxon>
        <taxon>Micrococcales</taxon>
        <taxon>Microbacteriaceae</taxon>
        <taxon>Cryobacterium</taxon>
    </lineage>
</organism>
<comment type="caution">
    <text evidence="1">The sequence shown here is derived from an EMBL/GenBank/DDBJ whole genome shotgun (WGS) entry which is preliminary data.</text>
</comment>
<gene>
    <name evidence="1" type="ORF">D6T64_11925</name>
</gene>
<evidence type="ECO:0000313" key="1">
    <source>
        <dbReference type="EMBL" id="RJT88091.1"/>
    </source>
</evidence>
<dbReference type="EMBL" id="QZVS01000085">
    <property type="protein sequence ID" value="RJT88091.1"/>
    <property type="molecule type" value="Genomic_DNA"/>
</dbReference>
<protein>
    <submittedName>
        <fullName evidence="1">Uncharacterized protein</fullName>
    </submittedName>
</protein>